<feature type="region of interest" description="Disordered" evidence="6">
    <location>
        <begin position="28"/>
        <end position="49"/>
    </location>
</feature>
<reference evidence="9 10" key="1">
    <citation type="submission" date="2018-11" db="EMBL/GenBank/DDBJ databases">
        <title>Sequencing the genomes of 1000 actinobacteria strains.</title>
        <authorList>
            <person name="Klenk H.-P."/>
        </authorList>
    </citation>
    <scope>NUCLEOTIDE SEQUENCE [LARGE SCALE GENOMIC DNA]</scope>
    <source>
        <strain evidence="9 10">DSM 44254</strain>
    </source>
</reference>
<evidence type="ECO:0000256" key="5">
    <source>
        <dbReference type="ARBA" id="ARBA00023284"/>
    </source>
</evidence>
<evidence type="ECO:0000256" key="3">
    <source>
        <dbReference type="ARBA" id="ARBA00022968"/>
    </source>
</evidence>
<dbReference type="PANTHER" id="PTHR42852">
    <property type="entry name" value="THIOL:DISULFIDE INTERCHANGE PROTEIN DSBE"/>
    <property type="match status" value="1"/>
</dbReference>
<dbReference type="InterPro" id="IPR000866">
    <property type="entry name" value="AhpC/TSA"/>
</dbReference>
<gene>
    <name evidence="9" type="ORF">EDD29_8042</name>
</gene>
<dbReference type="InterPro" id="IPR036249">
    <property type="entry name" value="Thioredoxin-like_sf"/>
</dbReference>
<keyword evidence="10" id="KW-1185">Reference proteome</keyword>
<comment type="caution">
    <text evidence="9">The sequence shown here is derived from an EMBL/GenBank/DDBJ whole genome shotgun (WGS) entry which is preliminary data.</text>
</comment>
<keyword evidence="4" id="KW-1015">Disulfide bond</keyword>
<feature type="domain" description="Thioredoxin" evidence="8">
    <location>
        <begin position="36"/>
        <end position="178"/>
    </location>
</feature>
<evidence type="ECO:0000256" key="1">
    <source>
        <dbReference type="ARBA" id="ARBA00004196"/>
    </source>
</evidence>
<dbReference type="InterPro" id="IPR050553">
    <property type="entry name" value="Thioredoxin_ResA/DsbE_sf"/>
</dbReference>
<dbReference type="PANTHER" id="PTHR42852:SF6">
    <property type="entry name" value="THIOL:DISULFIDE INTERCHANGE PROTEIN DSBE"/>
    <property type="match status" value="1"/>
</dbReference>
<keyword evidence="2" id="KW-0201">Cytochrome c-type biogenesis</keyword>
<organism evidence="9 10">
    <name type="scientific">Actinocorallia herbida</name>
    <dbReference type="NCBI Taxonomy" id="58109"/>
    <lineage>
        <taxon>Bacteria</taxon>
        <taxon>Bacillati</taxon>
        <taxon>Actinomycetota</taxon>
        <taxon>Actinomycetes</taxon>
        <taxon>Streptosporangiales</taxon>
        <taxon>Thermomonosporaceae</taxon>
        <taxon>Actinocorallia</taxon>
    </lineage>
</organism>
<proteinExistence type="predicted"/>
<dbReference type="SUPFAM" id="SSF52833">
    <property type="entry name" value="Thioredoxin-like"/>
    <property type="match status" value="1"/>
</dbReference>
<dbReference type="InterPro" id="IPR013766">
    <property type="entry name" value="Thioredoxin_domain"/>
</dbReference>
<keyword evidence="3" id="KW-0735">Signal-anchor</keyword>
<sequence length="180" mass="18877">MIPRAVAVSGAAVALLFATACGSGGGTGTAAGSPLPAAERKAPSAVTGEDLEGKPLDLASYQGKVTVVNFWASWCGPCRGEAETLEYVYQENKDEGVEFVGVDIEDTRDGAKAFTRTFKTSYPSFFDPEGKITQAFSTVNPSALPTTLILDRQGRVAVQFPGLVTTTKLEPALAEIVAEQ</sequence>
<dbReference type="GO" id="GO:0017004">
    <property type="term" value="P:cytochrome complex assembly"/>
    <property type="evidence" value="ECO:0007669"/>
    <property type="project" value="UniProtKB-KW"/>
</dbReference>
<dbReference type="Proteomes" id="UP000272400">
    <property type="component" value="Unassembled WGS sequence"/>
</dbReference>
<evidence type="ECO:0000313" key="9">
    <source>
        <dbReference type="EMBL" id="ROO90318.1"/>
    </source>
</evidence>
<dbReference type="CDD" id="cd02966">
    <property type="entry name" value="TlpA_like_family"/>
    <property type="match status" value="1"/>
</dbReference>
<dbReference type="PROSITE" id="PS51257">
    <property type="entry name" value="PROKAR_LIPOPROTEIN"/>
    <property type="match status" value="1"/>
</dbReference>
<feature type="signal peptide" evidence="7">
    <location>
        <begin position="1"/>
        <end position="20"/>
    </location>
</feature>
<evidence type="ECO:0000256" key="6">
    <source>
        <dbReference type="SAM" id="MobiDB-lite"/>
    </source>
</evidence>
<dbReference type="PROSITE" id="PS51352">
    <property type="entry name" value="THIOREDOXIN_2"/>
    <property type="match status" value="1"/>
</dbReference>
<dbReference type="EMBL" id="RJKE01000001">
    <property type="protein sequence ID" value="ROO90318.1"/>
    <property type="molecule type" value="Genomic_DNA"/>
</dbReference>
<dbReference type="Pfam" id="PF00578">
    <property type="entry name" value="AhpC-TSA"/>
    <property type="match status" value="1"/>
</dbReference>
<keyword evidence="9" id="KW-0413">Isomerase</keyword>
<dbReference type="GO" id="GO:0016209">
    <property type="term" value="F:antioxidant activity"/>
    <property type="evidence" value="ECO:0007669"/>
    <property type="project" value="InterPro"/>
</dbReference>
<feature type="chain" id="PRO_5039384201" evidence="7">
    <location>
        <begin position="21"/>
        <end position="180"/>
    </location>
</feature>
<evidence type="ECO:0000256" key="2">
    <source>
        <dbReference type="ARBA" id="ARBA00022748"/>
    </source>
</evidence>
<dbReference type="PROSITE" id="PS00194">
    <property type="entry name" value="THIOREDOXIN_1"/>
    <property type="match status" value="1"/>
</dbReference>
<dbReference type="GO" id="GO:0030313">
    <property type="term" value="C:cell envelope"/>
    <property type="evidence" value="ECO:0007669"/>
    <property type="project" value="UniProtKB-SubCell"/>
</dbReference>
<dbReference type="RefSeq" id="WP_123669294.1">
    <property type="nucleotide sequence ID" value="NZ_RJKE01000001.1"/>
</dbReference>
<evidence type="ECO:0000313" key="10">
    <source>
        <dbReference type="Proteomes" id="UP000272400"/>
    </source>
</evidence>
<dbReference type="InterPro" id="IPR017937">
    <property type="entry name" value="Thioredoxin_CS"/>
</dbReference>
<name>A0A3N1DB31_9ACTN</name>
<dbReference type="OrthoDB" id="9796554at2"/>
<dbReference type="GO" id="GO:0016853">
    <property type="term" value="F:isomerase activity"/>
    <property type="evidence" value="ECO:0007669"/>
    <property type="project" value="UniProtKB-KW"/>
</dbReference>
<comment type="subcellular location">
    <subcellularLocation>
        <location evidence="1">Cell envelope</location>
    </subcellularLocation>
</comment>
<keyword evidence="3" id="KW-0812">Transmembrane</keyword>
<keyword evidence="5" id="KW-0676">Redox-active center</keyword>
<dbReference type="Gene3D" id="3.40.30.10">
    <property type="entry name" value="Glutaredoxin"/>
    <property type="match status" value="1"/>
</dbReference>
<dbReference type="AlphaFoldDB" id="A0A3N1DB31"/>
<accession>A0A3N1DB31</accession>
<evidence type="ECO:0000259" key="8">
    <source>
        <dbReference type="PROSITE" id="PS51352"/>
    </source>
</evidence>
<keyword evidence="7" id="KW-0732">Signal</keyword>
<evidence type="ECO:0000256" key="4">
    <source>
        <dbReference type="ARBA" id="ARBA00023157"/>
    </source>
</evidence>
<evidence type="ECO:0000256" key="7">
    <source>
        <dbReference type="SAM" id="SignalP"/>
    </source>
</evidence>
<dbReference type="GO" id="GO:0016491">
    <property type="term" value="F:oxidoreductase activity"/>
    <property type="evidence" value="ECO:0007669"/>
    <property type="project" value="InterPro"/>
</dbReference>
<protein>
    <submittedName>
        <fullName evidence="9">Thiol-disulfide isomerase/thioredoxin</fullName>
    </submittedName>
</protein>